<dbReference type="EMBL" id="BROD01000001">
    <property type="protein sequence ID" value="GKX67764.1"/>
    <property type="molecule type" value="Genomic_DNA"/>
</dbReference>
<protein>
    <submittedName>
        <fullName evidence="1">Uncharacterized protein</fullName>
    </submittedName>
</protein>
<sequence length="589" mass="68027">MEKIQQFLDKYFGIRVLRKEQKIIVDNILSHKDVFCLLPTGGGKSLCYQLTALLMDGVTIVISPLISLMKDQVDYLKNIGISAEYINSTQTPDEIDDIMIKVKNGDIKLLYIAPERLDYNKFVIKFNNIHVSQVAIDEAHCVSQWGHDFRKSYRNILPFINSLENRPIVTAFTATATEEVRIDTIKLLGLNNPFIVFGGFYRNNLQINVHKEEDKLEFVKDYIRAHEDESGIIYCSLRKEVDMLYGVLSDIGYSVSKYHGGLNDEHKNINQEDFLFERKNVMIATNAFGMGIDKSNIRYIIHLSMPKNIEEYYQEIGRGGRDGAFCRCHLLYSRDDIRTAEFLINTSTKMDRREIELRKLQAMVELCETEGCYNEYILNYFGDAVKRKYCGNCSNCVNSEGLKDLTLEAQKILSCIYRTKAQFGISVMTDVLRGFKGTKIQQYRLDEISTYGIMREYTSKAIKDIINIMLEQGVVDRKEGTYSMLVLNKLSLKVLRGEEQVFGKLSDNTVCENEELFKKLRIYRKDISRRDKVKPYIVFSDAVLIEISNMKPKNFDELRSIGGVGDKKIERYGKDVLEIVKQFEEQEKN</sequence>
<evidence type="ECO:0000313" key="2">
    <source>
        <dbReference type="Proteomes" id="UP001058074"/>
    </source>
</evidence>
<accession>A0ACB5RFC1</accession>
<dbReference type="Proteomes" id="UP001058074">
    <property type="component" value="Unassembled WGS sequence"/>
</dbReference>
<organism evidence="1 2">
    <name type="scientific">Inconstantimicrobium mannanitabidum</name>
    <dbReference type="NCBI Taxonomy" id="1604901"/>
    <lineage>
        <taxon>Bacteria</taxon>
        <taxon>Bacillati</taxon>
        <taxon>Bacillota</taxon>
        <taxon>Clostridia</taxon>
        <taxon>Eubacteriales</taxon>
        <taxon>Clostridiaceae</taxon>
        <taxon>Inconstantimicrobium</taxon>
    </lineage>
</organism>
<proteinExistence type="predicted"/>
<gene>
    <name evidence="1" type="ORF">rsdtw13_30220</name>
</gene>
<keyword evidence="2" id="KW-1185">Reference proteome</keyword>
<comment type="caution">
    <text evidence="1">The sequence shown here is derived from an EMBL/GenBank/DDBJ whole genome shotgun (WGS) entry which is preliminary data.</text>
</comment>
<reference evidence="1" key="1">
    <citation type="journal article" date="2025" name="Int. J. Syst. Evol. Microbiol.">
        <title>Inconstantimicrobium mannanitabidum sp. nov., a novel member of the family Clostridiaceae isolated from anoxic soil under the treatment of reductive soil disinfestation.</title>
        <authorList>
            <person name="Ueki A."/>
            <person name="Tonouchi A."/>
            <person name="Honma S."/>
            <person name="Kaku N."/>
            <person name="Ueki K."/>
        </authorList>
    </citation>
    <scope>NUCLEOTIDE SEQUENCE</scope>
    <source>
        <strain evidence="1">TW13</strain>
    </source>
</reference>
<evidence type="ECO:0000313" key="1">
    <source>
        <dbReference type="EMBL" id="GKX67764.1"/>
    </source>
</evidence>
<name>A0ACB5RFC1_9CLOT</name>